<name>A0A084W9K9_ANOSI</name>
<evidence type="ECO:0000313" key="4">
    <source>
        <dbReference type="EMBL" id="KFB46903.1"/>
    </source>
</evidence>
<dbReference type="VEuPathDB" id="VectorBase:ASIS001662"/>
<dbReference type="Proteomes" id="UP000030765">
    <property type="component" value="Unassembled WGS sequence"/>
</dbReference>
<dbReference type="InterPro" id="IPR000266">
    <property type="entry name" value="Ribosomal_uS17"/>
</dbReference>
<evidence type="ECO:0000256" key="2">
    <source>
        <dbReference type="ARBA" id="ARBA00022980"/>
    </source>
</evidence>
<protein>
    <submittedName>
        <fullName evidence="4">AGAP005118-PA-like protein</fullName>
    </submittedName>
</protein>
<dbReference type="FunFam" id="2.40.50.140:FF:000268">
    <property type="entry name" value="Mitochondrial ribosomal protein S17"/>
    <property type="match status" value="1"/>
</dbReference>
<dbReference type="PANTHER" id="PTHR24088:SF0">
    <property type="entry name" value="SMALL RIBOSOMAL SUBUNIT PROTEIN US17M"/>
    <property type="match status" value="1"/>
</dbReference>
<keyword evidence="6" id="KW-1185">Reference proteome</keyword>
<dbReference type="SUPFAM" id="SSF50249">
    <property type="entry name" value="Nucleic acid-binding proteins"/>
    <property type="match status" value="1"/>
</dbReference>
<dbReference type="OrthoDB" id="274752at2759"/>
<dbReference type="InterPro" id="IPR012340">
    <property type="entry name" value="NA-bd_OB-fold"/>
</dbReference>
<organism evidence="5 6">
    <name type="scientific">Anopheles sinensis</name>
    <name type="common">Mosquito</name>
    <dbReference type="NCBI Taxonomy" id="74873"/>
    <lineage>
        <taxon>Eukaryota</taxon>
        <taxon>Metazoa</taxon>
        <taxon>Ecdysozoa</taxon>
        <taxon>Arthropoda</taxon>
        <taxon>Hexapoda</taxon>
        <taxon>Insecta</taxon>
        <taxon>Pterygota</taxon>
        <taxon>Neoptera</taxon>
        <taxon>Endopterygota</taxon>
        <taxon>Diptera</taxon>
        <taxon>Nematocera</taxon>
        <taxon>Culicoidea</taxon>
        <taxon>Culicidae</taxon>
        <taxon>Anophelinae</taxon>
        <taxon>Anopheles</taxon>
    </lineage>
</organism>
<evidence type="ECO:0000256" key="1">
    <source>
        <dbReference type="ARBA" id="ARBA00010254"/>
    </source>
</evidence>
<dbReference type="Gene3D" id="2.40.50.140">
    <property type="entry name" value="Nucleic acid-binding proteins"/>
    <property type="match status" value="1"/>
</dbReference>
<accession>A0A084W9K9</accession>
<sequence>MASRAAMLLGQVVPCVKQNASKIRIRRMELDTNLNMYFKKDEFYFAYDPDKKCKTGDVVLIKELPQKLTRLITHTIDEIVYPLGDITDPITGKKVVVGKYREDIEEANRLFGKSQDGFDYSSAPARGRLEGTRDFTHGETYIKYHEDGKEQPFAV</sequence>
<dbReference type="EnsemblMetazoa" id="ASIC014912-RA">
    <property type="protein sequence ID" value="ASIC014912-PA"/>
    <property type="gene ID" value="ASIC014912"/>
</dbReference>
<dbReference type="OMA" id="TVHAKWI"/>
<dbReference type="AlphaFoldDB" id="A0A084W9K9"/>
<reference evidence="4 6" key="1">
    <citation type="journal article" date="2014" name="BMC Genomics">
        <title>Genome sequence of Anopheles sinensis provides insight into genetics basis of mosquito competence for malaria parasites.</title>
        <authorList>
            <person name="Zhou D."/>
            <person name="Zhang D."/>
            <person name="Ding G."/>
            <person name="Shi L."/>
            <person name="Hou Q."/>
            <person name="Ye Y."/>
            <person name="Xu Y."/>
            <person name="Zhou H."/>
            <person name="Xiong C."/>
            <person name="Li S."/>
            <person name="Yu J."/>
            <person name="Hong S."/>
            <person name="Yu X."/>
            <person name="Zou P."/>
            <person name="Chen C."/>
            <person name="Chang X."/>
            <person name="Wang W."/>
            <person name="Lv Y."/>
            <person name="Sun Y."/>
            <person name="Ma L."/>
            <person name="Shen B."/>
            <person name="Zhu C."/>
        </authorList>
    </citation>
    <scope>NUCLEOTIDE SEQUENCE [LARGE SCALE GENOMIC DNA]</scope>
</reference>
<keyword evidence="3" id="KW-0687">Ribonucleoprotein</keyword>
<evidence type="ECO:0000256" key="3">
    <source>
        <dbReference type="ARBA" id="ARBA00023274"/>
    </source>
</evidence>
<dbReference type="GO" id="GO:0005763">
    <property type="term" value="C:mitochondrial small ribosomal subunit"/>
    <property type="evidence" value="ECO:0007669"/>
    <property type="project" value="InterPro"/>
</dbReference>
<keyword evidence="2" id="KW-0689">Ribosomal protein</keyword>
<dbReference type="PANTHER" id="PTHR24088">
    <property type="entry name" value="28S RIBOSOMAL PROTEIN S17, MITOCHONDRIAL"/>
    <property type="match status" value="1"/>
</dbReference>
<comment type="similarity">
    <text evidence="1">Belongs to the universal ribosomal protein uS17 family.</text>
</comment>
<dbReference type="VEuPathDB" id="VectorBase:ASIC014912"/>
<evidence type="ECO:0000313" key="6">
    <source>
        <dbReference type="Proteomes" id="UP000030765"/>
    </source>
</evidence>
<dbReference type="InterPro" id="IPR039193">
    <property type="entry name" value="Ribosomal_uS17m_metazoa"/>
</dbReference>
<reference evidence="5" key="2">
    <citation type="submission" date="2020-05" db="UniProtKB">
        <authorList>
            <consortium name="EnsemblMetazoa"/>
        </authorList>
    </citation>
    <scope>IDENTIFICATION</scope>
</reference>
<proteinExistence type="inferred from homology"/>
<dbReference type="GO" id="GO:0032543">
    <property type="term" value="P:mitochondrial translation"/>
    <property type="evidence" value="ECO:0007669"/>
    <property type="project" value="TreeGrafter"/>
</dbReference>
<dbReference type="Pfam" id="PF00366">
    <property type="entry name" value="Ribosomal_S17"/>
    <property type="match status" value="1"/>
</dbReference>
<dbReference type="EMBL" id="ATLV01021831">
    <property type="status" value="NOT_ANNOTATED_CDS"/>
    <property type="molecule type" value="Genomic_DNA"/>
</dbReference>
<evidence type="ECO:0000313" key="5">
    <source>
        <dbReference type="EnsemblMetazoa" id="ASIC014912-PA"/>
    </source>
</evidence>
<gene>
    <name evidence="4" type="ORF">ZHAS_00014912</name>
</gene>
<dbReference type="EMBL" id="KE525324">
    <property type="protein sequence ID" value="KFB46903.1"/>
    <property type="molecule type" value="Genomic_DNA"/>
</dbReference>
<dbReference type="STRING" id="74873.A0A084W9K9"/>
<dbReference type="GO" id="GO:0003735">
    <property type="term" value="F:structural constituent of ribosome"/>
    <property type="evidence" value="ECO:0007669"/>
    <property type="project" value="InterPro"/>
</dbReference>